<evidence type="ECO:0000313" key="2">
    <source>
        <dbReference type="EMBL" id="NKE65462.1"/>
    </source>
</evidence>
<feature type="transmembrane region" description="Helical" evidence="1">
    <location>
        <begin position="67"/>
        <end position="85"/>
    </location>
</feature>
<name>A0A7X6DE24_9BURK</name>
<keyword evidence="1" id="KW-0472">Membrane</keyword>
<feature type="transmembrane region" description="Helical" evidence="1">
    <location>
        <begin position="136"/>
        <end position="155"/>
    </location>
</feature>
<evidence type="ECO:0000256" key="1">
    <source>
        <dbReference type="SAM" id="Phobius"/>
    </source>
</evidence>
<keyword evidence="1" id="KW-1133">Transmembrane helix</keyword>
<dbReference type="RefSeq" id="WP_168106583.1">
    <property type="nucleotide sequence ID" value="NZ_VTOX01000002.1"/>
</dbReference>
<feature type="transmembrane region" description="Helical" evidence="1">
    <location>
        <begin position="97"/>
        <end position="116"/>
    </location>
</feature>
<keyword evidence="3" id="KW-1185">Reference proteome</keyword>
<evidence type="ECO:0000313" key="3">
    <source>
        <dbReference type="Proteomes" id="UP000521868"/>
    </source>
</evidence>
<dbReference type="Proteomes" id="UP000521868">
    <property type="component" value="Unassembled WGS sequence"/>
</dbReference>
<gene>
    <name evidence="2" type="ORF">RAMLITH_06475</name>
</gene>
<evidence type="ECO:0008006" key="4">
    <source>
        <dbReference type="Google" id="ProtNLM"/>
    </source>
</evidence>
<accession>A0A7X6DE24</accession>
<comment type="caution">
    <text evidence="2">The sequence shown here is derived from an EMBL/GenBank/DDBJ whole genome shotgun (WGS) entry which is preliminary data.</text>
</comment>
<protein>
    <recommendedName>
        <fullName evidence="4">DUF1440 domain-containing protein</fullName>
    </recommendedName>
</protein>
<organism evidence="2 3">
    <name type="scientific">Ramlibacter lithotrophicus</name>
    <dbReference type="NCBI Taxonomy" id="2606681"/>
    <lineage>
        <taxon>Bacteria</taxon>
        <taxon>Pseudomonadati</taxon>
        <taxon>Pseudomonadota</taxon>
        <taxon>Betaproteobacteria</taxon>
        <taxon>Burkholderiales</taxon>
        <taxon>Comamonadaceae</taxon>
        <taxon>Ramlibacter</taxon>
    </lineage>
</organism>
<reference evidence="2 3" key="1">
    <citation type="journal article" date="2020" name="Nature">
        <title>Bacterial chemolithoautotrophy via manganese oxidation.</title>
        <authorList>
            <person name="Yu H."/>
            <person name="Leadbetter J.R."/>
        </authorList>
    </citation>
    <scope>NUCLEOTIDE SEQUENCE [LARGE SCALE GENOMIC DNA]</scope>
    <source>
        <strain evidence="2 3">RBP-1</strain>
    </source>
</reference>
<dbReference type="EMBL" id="VTOX01000002">
    <property type="protein sequence ID" value="NKE65462.1"/>
    <property type="molecule type" value="Genomic_DNA"/>
</dbReference>
<proteinExistence type="predicted"/>
<sequence>MPTWKIALREGAIAGTVATLSSTALLAAIGRRESGSAVAPVNAVSHWLWGDESLHADRADLRHTLTGFATHHLAAVFWASLYSLLHGHRGEAKTPMQAVAGGIATSAVAYAVDYHVVPRRLTPGWEHRMAPRSLAATYGSLAVGFALGALLLGALDRRAGV</sequence>
<keyword evidence="1" id="KW-0812">Transmembrane</keyword>
<dbReference type="AlphaFoldDB" id="A0A7X6DE24"/>